<dbReference type="STRING" id="650164.K5W6X2"/>
<gene>
    <name evidence="3" type="ORF">PHACADRAFT_258727</name>
</gene>
<dbReference type="InterPro" id="IPR010565">
    <property type="entry name" value="Muskelin_N"/>
</dbReference>
<dbReference type="EMBL" id="JH930473">
    <property type="protein sequence ID" value="EKM54709.1"/>
    <property type="molecule type" value="Genomic_DNA"/>
</dbReference>
<evidence type="ECO:0000313" key="4">
    <source>
        <dbReference type="Proteomes" id="UP000008370"/>
    </source>
</evidence>
<evidence type="ECO:0000259" key="2">
    <source>
        <dbReference type="Pfam" id="PF06588"/>
    </source>
</evidence>
<dbReference type="GeneID" id="18917194"/>
<sequence length="67" mass="7331">MDTSQQPPTVQLTYTIASGTEHSGRYVADNILHDNPLDQSSRWSGAAQSSNVQQYLLLRLDSPAVLS</sequence>
<dbReference type="InterPro" id="IPR052456">
    <property type="entry name" value="CTLH_complex_component"/>
</dbReference>
<dbReference type="Proteomes" id="UP000008370">
    <property type="component" value="Unassembled WGS sequence"/>
</dbReference>
<keyword evidence="4" id="KW-1185">Reference proteome</keyword>
<dbReference type="HOGENOM" id="CLU_2813241_0_0_1"/>
<evidence type="ECO:0000256" key="1">
    <source>
        <dbReference type="ARBA" id="ARBA00022737"/>
    </source>
</evidence>
<dbReference type="PANTHER" id="PTHR15526">
    <property type="entry name" value="MUSKELIN"/>
    <property type="match status" value="1"/>
</dbReference>
<proteinExistence type="predicted"/>
<reference evidence="3 4" key="1">
    <citation type="journal article" date="2012" name="BMC Genomics">
        <title>Comparative genomics of the white-rot fungi, Phanerochaete carnosa and P. chrysosporium, to elucidate the genetic basis of the distinct wood types they colonize.</title>
        <authorList>
            <person name="Suzuki H."/>
            <person name="MacDonald J."/>
            <person name="Syed K."/>
            <person name="Salamov A."/>
            <person name="Hori C."/>
            <person name="Aerts A."/>
            <person name="Henrissat B."/>
            <person name="Wiebenga A."/>
            <person name="vanKuyk P.A."/>
            <person name="Barry K."/>
            <person name="Lindquist E."/>
            <person name="LaButti K."/>
            <person name="Lapidus A."/>
            <person name="Lucas S."/>
            <person name="Coutinho P."/>
            <person name="Gong Y."/>
            <person name="Samejima M."/>
            <person name="Mahadevan R."/>
            <person name="Abou-Zaid M."/>
            <person name="de Vries R.P."/>
            <person name="Igarashi K."/>
            <person name="Yadav J.S."/>
            <person name="Grigoriev I.V."/>
            <person name="Master E.R."/>
        </authorList>
    </citation>
    <scope>NUCLEOTIDE SEQUENCE [LARGE SCALE GENOMIC DNA]</scope>
    <source>
        <strain evidence="3 4">HHB-10118-sp</strain>
    </source>
</reference>
<dbReference type="Gene3D" id="2.60.120.260">
    <property type="entry name" value="Galactose-binding domain-like"/>
    <property type="match status" value="1"/>
</dbReference>
<organism evidence="3 4">
    <name type="scientific">Phanerochaete carnosa (strain HHB-10118-sp)</name>
    <name type="common">White-rot fungus</name>
    <name type="synonym">Peniophora carnosa</name>
    <dbReference type="NCBI Taxonomy" id="650164"/>
    <lineage>
        <taxon>Eukaryota</taxon>
        <taxon>Fungi</taxon>
        <taxon>Dikarya</taxon>
        <taxon>Basidiomycota</taxon>
        <taxon>Agaricomycotina</taxon>
        <taxon>Agaricomycetes</taxon>
        <taxon>Polyporales</taxon>
        <taxon>Phanerochaetaceae</taxon>
        <taxon>Phanerochaete</taxon>
    </lineage>
</organism>
<dbReference type="OrthoDB" id="10052615at2759"/>
<dbReference type="RefSeq" id="XP_007397392.1">
    <property type="nucleotide sequence ID" value="XM_007397330.1"/>
</dbReference>
<dbReference type="PANTHER" id="PTHR15526:SF5">
    <property type="entry name" value="MUSKELIN"/>
    <property type="match status" value="1"/>
</dbReference>
<protein>
    <recommendedName>
        <fullName evidence="2">Muskelin N-terminal domain-containing protein</fullName>
    </recommendedName>
</protein>
<keyword evidence="1" id="KW-0677">Repeat</keyword>
<dbReference type="Pfam" id="PF06588">
    <property type="entry name" value="Muskelin_N"/>
    <property type="match status" value="1"/>
</dbReference>
<dbReference type="GO" id="GO:0005737">
    <property type="term" value="C:cytoplasm"/>
    <property type="evidence" value="ECO:0007669"/>
    <property type="project" value="TreeGrafter"/>
</dbReference>
<name>K5W6X2_PHACS</name>
<accession>K5W6X2</accession>
<dbReference type="KEGG" id="pco:PHACADRAFT_258727"/>
<dbReference type="AlphaFoldDB" id="K5W6X2"/>
<feature type="domain" description="Muskelin N-terminal" evidence="2">
    <location>
        <begin position="11"/>
        <end position="66"/>
    </location>
</feature>
<dbReference type="InParanoid" id="K5W6X2"/>
<evidence type="ECO:0000313" key="3">
    <source>
        <dbReference type="EMBL" id="EKM54709.1"/>
    </source>
</evidence>